<name>A0A916UXY2_9HYPH</name>
<evidence type="ECO:0000313" key="2">
    <source>
        <dbReference type="EMBL" id="GGC93257.1"/>
    </source>
</evidence>
<reference evidence="2" key="2">
    <citation type="submission" date="2020-09" db="EMBL/GenBank/DDBJ databases">
        <authorList>
            <person name="Sun Q."/>
            <person name="Zhou Y."/>
        </authorList>
    </citation>
    <scope>NUCLEOTIDE SEQUENCE</scope>
    <source>
        <strain evidence="2">CGMCC 1.12919</strain>
    </source>
</reference>
<sequence length="54" mass="6197">MRLPQAKGSRRMESSFAEHLWAYAIIGGPILLGIILVLGIIRTRRRRHRPGMED</sequence>
<gene>
    <name evidence="2" type="ORF">GCM10010994_58850</name>
</gene>
<evidence type="ECO:0000256" key="1">
    <source>
        <dbReference type="SAM" id="Phobius"/>
    </source>
</evidence>
<protein>
    <submittedName>
        <fullName evidence="2">Uncharacterized protein</fullName>
    </submittedName>
</protein>
<comment type="caution">
    <text evidence="2">The sequence shown here is derived from an EMBL/GenBank/DDBJ whole genome shotgun (WGS) entry which is preliminary data.</text>
</comment>
<evidence type="ECO:0000313" key="3">
    <source>
        <dbReference type="Proteomes" id="UP000637002"/>
    </source>
</evidence>
<keyword evidence="1" id="KW-1133">Transmembrane helix</keyword>
<organism evidence="2 3">
    <name type="scientific">Chelatococcus reniformis</name>
    <dbReference type="NCBI Taxonomy" id="1494448"/>
    <lineage>
        <taxon>Bacteria</taxon>
        <taxon>Pseudomonadati</taxon>
        <taxon>Pseudomonadota</taxon>
        <taxon>Alphaproteobacteria</taxon>
        <taxon>Hyphomicrobiales</taxon>
        <taxon>Chelatococcaceae</taxon>
        <taxon>Chelatococcus</taxon>
    </lineage>
</organism>
<keyword evidence="1" id="KW-0472">Membrane</keyword>
<feature type="transmembrane region" description="Helical" evidence="1">
    <location>
        <begin position="20"/>
        <end position="41"/>
    </location>
</feature>
<proteinExistence type="predicted"/>
<keyword evidence="1" id="KW-0812">Transmembrane</keyword>
<dbReference type="AlphaFoldDB" id="A0A916UXY2"/>
<dbReference type="Proteomes" id="UP000637002">
    <property type="component" value="Unassembled WGS sequence"/>
</dbReference>
<keyword evidence="3" id="KW-1185">Reference proteome</keyword>
<accession>A0A916UXY2</accession>
<dbReference type="EMBL" id="BMGG01000014">
    <property type="protein sequence ID" value="GGC93257.1"/>
    <property type="molecule type" value="Genomic_DNA"/>
</dbReference>
<reference evidence="2" key="1">
    <citation type="journal article" date="2014" name="Int. J. Syst. Evol. Microbiol.">
        <title>Complete genome sequence of Corynebacterium casei LMG S-19264T (=DSM 44701T), isolated from a smear-ripened cheese.</title>
        <authorList>
            <consortium name="US DOE Joint Genome Institute (JGI-PGF)"/>
            <person name="Walter F."/>
            <person name="Albersmeier A."/>
            <person name="Kalinowski J."/>
            <person name="Ruckert C."/>
        </authorList>
    </citation>
    <scope>NUCLEOTIDE SEQUENCE</scope>
    <source>
        <strain evidence="2">CGMCC 1.12919</strain>
    </source>
</reference>